<reference evidence="2" key="1">
    <citation type="journal article" date="2018" name="Aquaculture">
        <title>Complete genome sequence of a white spot syndrome virus associated with a disease incursion in Australia.</title>
        <authorList>
            <person name="Oakey J."/>
            <person name="Smith C.S."/>
        </authorList>
    </citation>
    <scope>NUCLEOTIDE SEQUENCE [LARGE SCALE GENOMIC DNA]</scope>
    <source>
        <strain evidence="2">WSSV-AU</strain>
    </source>
</reference>
<dbReference type="Proteomes" id="UP000267516">
    <property type="component" value="Segment"/>
</dbReference>
<proteinExistence type="predicted"/>
<evidence type="ECO:0000313" key="2">
    <source>
        <dbReference type="EMBL" id="ATU84016.1"/>
    </source>
</evidence>
<name>A0A2D3I6I8_9VIRU</name>
<organism evidence="2">
    <name type="scientific">White spot syndrome virus</name>
    <dbReference type="NCBI Taxonomy" id="342409"/>
    <lineage>
        <taxon>Viruses</taxon>
        <taxon>Viruses incertae sedis</taxon>
        <taxon>Naldaviricetes</taxon>
        <taxon>Nimaviridae</taxon>
        <taxon>Whispovirus</taxon>
    </lineage>
</organism>
<evidence type="ECO:0000256" key="1">
    <source>
        <dbReference type="SAM" id="MobiDB-lite"/>
    </source>
</evidence>
<accession>A0A2D3I6I8</accession>
<dbReference type="EMBL" id="MF768985">
    <property type="protein sequence ID" value="ATU84016.1"/>
    <property type="molecule type" value="Genomic_DNA"/>
</dbReference>
<protein>
    <submittedName>
        <fullName evidence="2">ORF286</fullName>
    </submittedName>
</protein>
<feature type="region of interest" description="Disordered" evidence="1">
    <location>
        <begin position="1"/>
        <end position="35"/>
    </location>
</feature>
<sequence length="69" mass="7807">MAQTIKHSAVNHGGRKSTSTEEDRSHPRRGCLPDPERHQVKSIISGRGTLGILCFSYKKCSPERMQEER</sequence>